<proteinExistence type="predicted"/>
<feature type="non-terminal residue" evidence="2">
    <location>
        <position position="31"/>
    </location>
</feature>
<feature type="transmembrane region" description="Helical" evidence="1">
    <location>
        <begin position="12"/>
        <end position="30"/>
    </location>
</feature>
<keyword evidence="1" id="KW-1133">Transmembrane helix</keyword>
<dbReference type="EMBL" id="UINC01216950">
    <property type="protein sequence ID" value="SVE43323.1"/>
    <property type="molecule type" value="Genomic_DNA"/>
</dbReference>
<dbReference type="AlphaFoldDB" id="A0A383DG76"/>
<keyword evidence="1" id="KW-0472">Membrane</keyword>
<protein>
    <submittedName>
        <fullName evidence="2">Uncharacterized protein</fullName>
    </submittedName>
</protein>
<reference evidence="2" key="1">
    <citation type="submission" date="2018-05" db="EMBL/GenBank/DDBJ databases">
        <authorList>
            <person name="Lanie J.A."/>
            <person name="Ng W.-L."/>
            <person name="Kazmierczak K.M."/>
            <person name="Andrzejewski T.M."/>
            <person name="Davidsen T.M."/>
            <person name="Wayne K.J."/>
            <person name="Tettelin H."/>
            <person name="Glass J.I."/>
            <person name="Rusch D."/>
            <person name="Podicherti R."/>
            <person name="Tsui H.-C.T."/>
            <person name="Winkler M.E."/>
        </authorList>
    </citation>
    <scope>NUCLEOTIDE SEQUENCE</scope>
</reference>
<accession>A0A383DG76</accession>
<keyword evidence="1" id="KW-0812">Transmembrane</keyword>
<gene>
    <name evidence="2" type="ORF">METZ01_LOCUS496177</name>
</gene>
<sequence length="31" mass="3702">MSETKKQEQTTTHKIGIYLWIWGLLFVLSFC</sequence>
<organism evidence="2">
    <name type="scientific">marine metagenome</name>
    <dbReference type="NCBI Taxonomy" id="408172"/>
    <lineage>
        <taxon>unclassified sequences</taxon>
        <taxon>metagenomes</taxon>
        <taxon>ecological metagenomes</taxon>
    </lineage>
</organism>
<evidence type="ECO:0000256" key="1">
    <source>
        <dbReference type="SAM" id="Phobius"/>
    </source>
</evidence>
<name>A0A383DG76_9ZZZZ</name>
<evidence type="ECO:0000313" key="2">
    <source>
        <dbReference type="EMBL" id="SVE43323.1"/>
    </source>
</evidence>